<organism evidence="2 3">
    <name type="scientific">Arachis hypogaea</name>
    <name type="common">Peanut</name>
    <dbReference type="NCBI Taxonomy" id="3818"/>
    <lineage>
        <taxon>Eukaryota</taxon>
        <taxon>Viridiplantae</taxon>
        <taxon>Streptophyta</taxon>
        <taxon>Embryophyta</taxon>
        <taxon>Tracheophyta</taxon>
        <taxon>Spermatophyta</taxon>
        <taxon>Magnoliopsida</taxon>
        <taxon>eudicotyledons</taxon>
        <taxon>Gunneridae</taxon>
        <taxon>Pentapetalae</taxon>
        <taxon>rosids</taxon>
        <taxon>fabids</taxon>
        <taxon>Fabales</taxon>
        <taxon>Fabaceae</taxon>
        <taxon>Papilionoideae</taxon>
        <taxon>50 kb inversion clade</taxon>
        <taxon>dalbergioids sensu lato</taxon>
        <taxon>Dalbergieae</taxon>
        <taxon>Pterocarpus clade</taxon>
        <taxon>Arachis</taxon>
    </lineage>
</organism>
<dbReference type="AlphaFoldDB" id="A0A445EW45"/>
<dbReference type="PANTHER" id="PTHR36077">
    <property type="entry name" value="BNAA02G07370D PROTEIN"/>
    <property type="match status" value="1"/>
</dbReference>
<evidence type="ECO:0000256" key="1">
    <source>
        <dbReference type="SAM" id="MobiDB-lite"/>
    </source>
</evidence>
<dbReference type="PANTHER" id="PTHR36077:SF1">
    <property type="entry name" value="HOMEOBOX PROSPERO PROTEIN"/>
    <property type="match status" value="1"/>
</dbReference>
<feature type="compositionally biased region" description="Basic and acidic residues" evidence="1">
    <location>
        <begin position="70"/>
        <end position="92"/>
    </location>
</feature>
<protein>
    <submittedName>
        <fullName evidence="2">Uncharacterized protein</fullName>
    </submittedName>
</protein>
<dbReference type="OrthoDB" id="1339798at2759"/>
<evidence type="ECO:0000313" key="2">
    <source>
        <dbReference type="EMBL" id="RYR79648.1"/>
    </source>
</evidence>
<dbReference type="SMR" id="A0A445EW45"/>
<evidence type="ECO:0000313" key="3">
    <source>
        <dbReference type="Proteomes" id="UP000289738"/>
    </source>
</evidence>
<comment type="caution">
    <text evidence="2">The sequence shown here is derived from an EMBL/GenBank/DDBJ whole genome shotgun (WGS) entry which is preliminary data.</text>
</comment>
<dbReference type="Gramene" id="arahy.Tifrunner.gnm2.ann2.Ah01g046800.1">
    <property type="protein sequence ID" value="arahy.Tifrunner.gnm2.ann2.Ah01g046800.1-CDS"/>
    <property type="gene ID" value="arahy.Tifrunner.gnm2.ann2.Ah01g046800"/>
</dbReference>
<dbReference type="STRING" id="3818.A0A445EW45"/>
<keyword evidence="3" id="KW-1185">Reference proteome</keyword>
<name>A0A445EW45_ARAHY</name>
<reference evidence="2 3" key="1">
    <citation type="submission" date="2019-01" db="EMBL/GenBank/DDBJ databases">
        <title>Sequencing of cultivated peanut Arachis hypogaea provides insights into genome evolution and oil improvement.</title>
        <authorList>
            <person name="Chen X."/>
        </authorList>
    </citation>
    <scope>NUCLEOTIDE SEQUENCE [LARGE SCALE GENOMIC DNA]</scope>
    <source>
        <strain evidence="3">cv. Fuhuasheng</strain>
        <tissue evidence="2">Leaves</tissue>
    </source>
</reference>
<gene>
    <name evidence="2" type="ORF">Ahy_A01g004452</name>
</gene>
<sequence length="160" mass="18784">MFPKRFQDPKTGFKMLSSMHAKKYLKKIGFESEDYFFWKQVGKALLCTYTIMGGFWLYNGGASKLKPQLKVDQERADNQHRPEEEQELDHKQHQQFPLASNLEEMKEFVSDIGTKIGLKGMVENDKELEGKKFEQEAQKLWMKMRNEVVSELQEKGIDVE</sequence>
<feature type="region of interest" description="Disordered" evidence="1">
    <location>
        <begin position="70"/>
        <end position="94"/>
    </location>
</feature>
<accession>A0A445EW45</accession>
<proteinExistence type="predicted"/>
<dbReference type="EMBL" id="SDMP01000001">
    <property type="protein sequence ID" value="RYR79648.1"/>
    <property type="molecule type" value="Genomic_DNA"/>
</dbReference>
<dbReference type="Proteomes" id="UP000289738">
    <property type="component" value="Chromosome A01"/>
</dbReference>